<name>A0ABQ6M5B1_9STRA</name>
<keyword evidence="2" id="KW-1185">Reference proteome</keyword>
<reference evidence="1 2" key="1">
    <citation type="journal article" date="2023" name="Commun. Biol.">
        <title>Genome analysis of Parmales, the sister group of diatoms, reveals the evolutionary specialization of diatoms from phago-mixotrophs to photoautotrophs.</title>
        <authorList>
            <person name="Ban H."/>
            <person name="Sato S."/>
            <person name="Yoshikawa S."/>
            <person name="Yamada K."/>
            <person name="Nakamura Y."/>
            <person name="Ichinomiya M."/>
            <person name="Sato N."/>
            <person name="Blanc-Mathieu R."/>
            <person name="Endo H."/>
            <person name="Kuwata A."/>
            <person name="Ogata H."/>
        </authorList>
    </citation>
    <scope>NUCLEOTIDE SEQUENCE [LARGE SCALE GENOMIC DNA]</scope>
</reference>
<evidence type="ECO:0000313" key="2">
    <source>
        <dbReference type="Proteomes" id="UP001165060"/>
    </source>
</evidence>
<dbReference type="Proteomes" id="UP001165060">
    <property type="component" value="Unassembled WGS sequence"/>
</dbReference>
<protein>
    <submittedName>
        <fullName evidence="1">Uncharacterized protein</fullName>
    </submittedName>
</protein>
<accession>A0ABQ6M5B1</accession>
<dbReference type="EMBL" id="BRYB01002450">
    <property type="protein sequence ID" value="GMI19660.1"/>
    <property type="molecule type" value="Genomic_DNA"/>
</dbReference>
<organism evidence="1 2">
    <name type="scientific">Tetraparma gracilis</name>
    <dbReference type="NCBI Taxonomy" id="2962635"/>
    <lineage>
        <taxon>Eukaryota</taxon>
        <taxon>Sar</taxon>
        <taxon>Stramenopiles</taxon>
        <taxon>Ochrophyta</taxon>
        <taxon>Bolidophyceae</taxon>
        <taxon>Parmales</taxon>
        <taxon>Triparmaceae</taxon>
        <taxon>Tetraparma</taxon>
    </lineage>
</organism>
<feature type="non-terminal residue" evidence="1">
    <location>
        <position position="1"/>
    </location>
</feature>
<proteinExistence type="predicted"/>
<comment type="caution">
    <text evidence="1">The sequence shown here is derived from an EMBL/GenBank/DDBJ whole genome shotgun (WGS) entry which is preliminary data.</text>
</comment>
<sequence>YGHDIDATGLGGRALFMAGVLYRVKMKAGDKQLLLFEGINEGQGKVMVREWREHLEL</sequence>
<gene>
    <name evidence="1" type="ORF">TeGR_g8154</name>
</gene>
<evidence type="ECO:0000313" key="1">
    <source>
        <dbReference type="EMBL" id="GMI19660.1"/>
    </source>
</evidence>